<comment type="caution">
    <text evidence="1">The sequence shown here is derived from an EMBL/GenBank/DDBJ whole genome shotgun (WGS) entry which is preliminary data.</text>
</comment>
<proteinExistence type="predicted"/>
<dbReference type="EMBL" id="JAUUCC010000013">
    <property type="protein sequence ID" value="MEE2050293.1"/>
    <property type="molecule type" value="Genomic_DNA"/>
</dbReference>
<protein>
    <submittedName>
        <fullName evidence="1">Uncharacterized protein</fullName>
    </submittedName>
</protein>
<dbReference type="RefSeq" id="WP_330157518.1">
    <property type="nucleotide sequence ID" value="NZ_BAAAJA010000096.1"/>
</dbReference>
<evidence type="ECO:0000313" key="1">
    <source>
        <dbReference type="EMBL" id="MEE2050293.1"/>
    </source>
</evidence>
<reference evidence="1 2" key="1">
    <citation type="submission" date="2023-07" db="EMBL/GenBank/DDBJ databases">
        <authorList>
            <person name="Girao M."/>
            <person name="Carvalho M.F."/>
        </authorList>
    </citation>
    <scope>NUCLEOTIDE SEQUENCE [LARGE SCALE GENOMIC DNA]</scope>
    <source>
        <strain evidence="1 2">66/93</strain>
    </source>
</reference>
<evidence type="ECO:0000313" key="2">
    <source>
        <dbReference type="Proteomes" id="UP001348641"/>
    </source>
</evidence>
<gene>
    <name evidence="1" type="ORF">Q8A49_07275</name>
</gene>
<sequence>MRFQLDVWMSRGQEETYRADRTIPPEDDVRPDVATRIVQEVDGLGQLSGWWEAEIRTS</sequence>
<dbReference type="Proteomes" id="UP001348641">
    <property type="component" value="Unassembled WGS sequence"/>
</dbReference>
<name>A0ABU7KLX5_9ACTN</name>
<accession>A0ABU7KLX5</accession>
<organism evidence="1 2">
    <name type="scientific">Nocardiopsis tropica</name>
    <dbReference type="NCBI Taxonomy" id="109330"/>
    <lineage>
        <taxon>Bacteria</taxon>
        <taxon>Bacillati</taxon>
        <taxon>Actinomycetota</taxon>
        <taxon>Actinomycetes</taxon>
        <taxon>Streptosporangiales</taxon>
        <taxon>Nocardiopsidaceae</taxon>
        <taxon>Nocardiopsis</taxon>
    </lineage>
</organism>